<dbReference type="EMBL" id="CP001706">
    <property type="protein sequence ID" value="ACV07920.1"/>
    <property type="molecule type" value="Genomic_DNA"/>
</dbReference>
<evidence type="ECO:0000313" key="3">
    <source>
        <dbReference type="EMBL" id="ACV07920.1"/>
    </source>
</evidence>
<organism evidence="3 4">
    <name type="scientific">Jonesia denitrificans (strain ATCC 14870 / DSM 20603 / BCRC 15368 / CIP 55.134 / JCM 11481 / NBRC 15587 / NCTC 10816 / Prevot 55134)</name>
    <name type="common">Listeria denitrificans</name>
    <dbReference type="NCBI Taxonomy" id="471856"/>
    <lineage>
        <taxon>Bacteria</taxon>
        <taxon>Bacillati</taxon>
        <taxon>Actinomycetota</taxon>
        <taxon>Actinomycetes</taxon>
        <taxon>Micrococcales</taxon>
        <taxon>Jonesiaceae</taxon>
        <taxon>Jonesia</taxon>
    </lineage>
</organism>
<dbReference type="Proteomes" id="UP000000628">
    <property type="component" value="Chromosome"/>
</dbReference>
<dbReference type="RefSeq" id="WP_015770549.1">
    <property type="nucleotide sequence ID" value="NC_013174.1"/>
</dbReference>
<dbReference type="Pfam" id="PF25355">
    <property type="entry name" value="DUF7882"/>
    <property type="match status" value="1"/>
</dbReference>
<dbReference type="STRING" id="471856.Jden_0246"/>
<evidence type="ECO:0000313" key="4">
    <source>
        <dbReference type="Proteomes" id="UP000000628"/>
    </source>
</evidence>
<dbReference type="InterPro" id="IPR057204">
    <property type="entry name" value="DUF7882"/>
</dbReference>
<dbReference type="OrthoDB" id="5123855at2"/>
<evidence type="ECO:0000259" key="2">
    <source>
        <dbReference type="Pfam" id="PF25355"/>
    </source>
</evidence>
<dbReference type="AlphaFoldDB" id="C7QZ12"/>
<proteinExistence type="predicted"/>
<gene>
    <name evidence="3" type="ordered locus">Jden_0246</name>
</gene>
<name>C7QZ12_JONDD</name>
<feature type="domain" description="DUF7882" evidence="2">
    <location>
        <begin position="1"/>
        <end position="93"/>
    </location>
</feature>
<evidence type="ECO:0000256" key="1">
    <source>
        <dbReference type="SAM" id="MobiDB-lite"/>
    </source>
</evidence>
<keyword evidence="4" id="KW-1185">Reference proteome</keyword>
<sequence length="107" mass="12294">MGRFRYGTPPLDYEFDDRTLTHLRVVLTAKMRRNEDFLMSWREGDSERSLWIAHTIPMVFEFDGLSDNAMNRDWIGILVQTANSAGGLIVTPEPPATPTQPQRGRTR</sequence>
<dbReference type="HOGENOM" id="CLU_147960_0_0_11"/>
<protein>
    <recommendedName>
        <fullName evidence="2">DUF7882 domain-containing protein</fullName>
    </recommendedName>
</protein>
<accession>C7QZ12</accession>
<dbReference type="KEGG" id="jde:Jden_0246"/>
<reference evidence="3 4" key="1">
    <citation type="journal article" date="2009" name="Stand. Genomic Sci.">
        <title>Complete genome sequence of Jonesia denitrificans type strain (Prevot 55134).</title>
        <authorList>
            <person name="Pukall R."/>
            <person name="Gehrich-Schroter G."/>
            <person name="Lapidus A."/>
            <person name="Nolan M."/>
            <person name="Glavina Del Rio T."/>
            <person name="Lucas S."/>
            <person name="Chen F."/>
            <person name="Tice H."/>
            <person name="Pitluck S."/>
            <person name="Cheng J.F."/>
            <person name="Copeland A."/>
            <person name="Saunders E."/>
            <person name="Brettin T."/>
            <person name="Detter J.C."/>
            <person name="Bruce D."/>
            <person name="Goodwin L."/>
            <person name="Pati A."/>
            <person name="Ivanova N."/>
            <person name="Mavromatis K."/>
            <person name="Ovchinnikova G."/>
            <person name="Chen A."/>
            <person name="Palaniappan K."/>
            <person name="Land M."/>
            <person name="Hauser L."/>
            <person name="Chang Y.J."/>
            <person name="Jeffries C.D."/>
            <person name="Chain P."/>
            <person name="Goker M."/>
            <person name="Bristow J."/>
            <person name="Eisen J.A."/>
            <person name="Markowitz V."/>
            <person name="Hugenholtz P."/>
            <person name="Kyrpides N.C."/>
            <person name="Klenk H.P."/>
            <person name="Han C."/>
        </authorList>
    </citation>
    <scope>NUCLEOTIDE SEQUENCE [LARGE SCALE GENOMIC DNA]</scope>
    <source>
        <strain evidence="4">ATCC 14870 / DSM 20603 / BCRC 15368 / CIP 55.134 / JCM 11481 / NBRC 15587 / NCTC 10816 / Prevot 55134</strain>
    </source>
</reference>
<feature type="region of interest" description="Disordered" evidence="1">
    <location>
        <begin position="87"/>
        <end position="107"/>
    </location>
</feature>